<dbReference type="GeneID" id="14011285"/>
<sequence length="783" mass="87432">MKRRTAEIDEEEYSMSTKRAAPGPRRIMASKMRRSSVASSPSPISQDTGSSDSDNSDDDDDLTLESVRMEFKTLPPLLSPLHETPPPPPRQAHKRPQPRSFHPPRDTSHGPGPSQMYIMLMKDNLLENHLDTIKSAVQKWYHQNNRELMPKSLCATWNRNLALRTKSAQILTSASESERLSRFFLQNLSAIPVPPELKSSLAAWQKSINPSSAPPEPEPEPEPVQEPVRVRAPGTFGEFDTDLMKAVCRQAKVGRRRTASESKSPPVRITAVSPVAESEKVNDGLDKMVSDALANLAETRMCHLRDTVRRWFKHEARSNNESTVRATALLDLLKRLDSDNKVTRASVMSSLSSHEDLDSEAVTLSQVEAAFCGELLFSYADITHTLDTTPAPSVHFRPEDSDSEEEENYADDEEFDPLCFDTEDADDSGVQKLASEPPWAYLWPLLTAEEDTEDGDEDPDDDDDDDDDAQETAMELYLERSEVVNSLRRYRSALEQGIDTHTIGRRRGPHRTVKTLNQEAFSNAKAESDVSIFPDERLWSLYHVMKGLKGPTDATPEALRLWAALALEQTRHALRKAGSVGAAMRTGGGVHDLKAADWVAALSFGSREFHIPSSLLVFLRPNPVDRKVLSQIFAAMPVSQDLQRLWFTKTCPELREFLAQVGVRYELMGALHPRRKEPCVSPLSTVMSPVQLAEDYICNARTKALRRDAAGAMLSVVISQPLVQNTTEDQIRQLADGPQYTCAYYVKSAQRLLQDAAQLWELDGATGPISTKHFRRAAESQAL</sequence>
<keyword evidence="3" id="KW-1185">Reference proteome</keyword>
<dbReference type="Proteomes" id="UP000118426">
    <property type="component" value="Segment"/>
</dbReference>
<feature type="region of interest" description="Disordered" evidence="1">
    <location>
        <begin position="1"/>
        <end position="114"/>
    </location>
</feature>
<dbReference type="RefSeq" id="YP_007003798.1">
    <property type="nucleotide sequence ID" value="NC_019491.1"/>
</dbReference>
<feature type="region of interest" description="Disordered" evidence="1">
    <location>
        <begin position="207"/>
        <end position="230"/>
    </location>
</feature>
<feature type="compositionally biased region" description="Low complexity" evidence="1">
    <location>
        <begin position="35"/>
        <end position="53"/>
    </location>
</feature>
<dbReference type="EMBL" id="JQ815363">
    <property type="protein sequence ID" value="AFJ20432.1"/>
    <property type="molecule type" value="Genomic_DNA"/>
</dbReference>
<dbReference type="OrthoDB" id="18736at10239"/>
<accession>K7PCA1</accession>
<evidence type="ECO:0000313" key="3">
    <source>
        <dbReference type="Proteomes" id="UP000118426"/>
    </source>
</evidence>
<protein>
    <submittedName>
        <fullName evidence="2">Protein ORF145</fullName>
    </submittedName>
</protein>
<proteinExistence type="predicted"/>
<feature type="region of interest" description="Disordered" evidence="1">
    <location>
        <begin position="388"/>
        <end position="412"/>
    </location>
</feature>
<gene>
    <name evidence="2" type="ORF">CyHV1_ORF145</name>
</gene>
<feature type="region of interest" description="Disordered" evidence="1">
    <location>
        <begin position="255"/>
        <end position="275"/>
    </location>
</feature>
<feature type="compositionally biased region" description="Acidic residues" evidence="1">
    <location>
        <begin position="401"/>
        <end position="412"/>
    </location>
</feature>
<dbReference type="KEGG" id="vg:14011285"/>
<evidence type="ECO:0000313" key="2">
    <source>
        <dbReference type="EMBL" id="AFJ20432.1"/>
    </source>
</evidence>
<name>K7PCA1_9VIRU</name>
<reference evidence="2 3" key="1">
    <citation type="journal article" date="2013" name="J. Virol.">
        <title>Comparative genomics of carp herpesviruses.</title>
        <authorList>
            <person name="Davison A.J."/>
            <person name="Kurobe T."/>
            <person name="Gatherer D."/>
            <person name="Cunningham C."/>
            <person name="Korf I."/>
            <person name="Fukuda H."/>
            <person name="Hedrick R.P."/>
            <person name="Waltzek T.B."/>
        </authorList>
    </citation>
    <scope>NUCLEOTIDE SEQUENCE [LARGE SCALE GENOMIC DNA]</scope>
    <source>
        <strain evidence="2">NG-J1</strain>
    </source>
</reference>
<feature type="compositionally biased region" description="Acidic residues" evidence="1">
    <location>
        <begin position="54"/>
        <end position="63"/>
    </location>
</feature>
<evidence type="ECO:0000256" key="1">
    <source>
        <dbReference type="SAM" id="MobiDB-lite"/>
    </source>
</evidence>
<organism evidence="2 3">
    <name type="scientific">Cyprinid herpesvirus 1</name>
    <dbReference type="NCBI Taxonomy" id="317858"/>
    <lineage>
        <taxon>Viruses</taxon>
        <taxon>Duplodnaviria</taxon>
        <taxon>Heunggongvirae</taxon>
        <taxon>Peploviricota</taxon>
        <taxon>Herviviricetes</taxon>
        <taxon>Herpesvirales</taxon>
        <taxon>Alloherpesviridae</taxon>
        <taxon>Cyvirus</taxon>
        <taxon>Cyvirus cyprinidallo1</taxon>
    </lineage>
</organism>